<dbReference type="GO" id="GO:0007141">
    <property type="term" value="P:male meiosis I"/>
    <property type="evidence" value="ECO:0007669"/>
    <property type="project" value="TreeGrafter"/>
</dbReference>
<dbReference type="Proteomes" id="UP001295444">
    <property type="component" value="Chromosome 06"/>
</dbReference>
<dbReference type="EMBL" id="OW240917">
    <property type="protein sequence ID" value="CAH2302634.1"/>
    <property type="molecule type" value="Genomic_DNA"/>
</dbReference>
<accession>A0AAD1SJA5</accession>
<dbReference type="Pfam" id="PF15189">
    <property type="entry name" value="MEIOC"/>
    <property type="match status" value="1"/>
</dbReference>
<proteinExistence type="predicted"/>
<keyword evidence="2" id="KW-1185">Reference proteome</keyword>
<dbReference type="GO" id="GO:0005634">
    <property type="term" value="C:nucleus"/>
    <property type="evidence" value="ECO:0007669"/>
    <property type="project" value="TreeGrafter"/>
</dbReference>
<dbReference type="PANTHER" id="PTHR33861:SF3">
    <property type="entry name" value="MEIOSIS-SPECIFIC COILED-COIL DOMAIN-CONTAINING PROTEIN MEIOC"/>
    <property type="match status" value="1"/>
</dbReference>
<evidence type="ECO:0000313" key="1">
    <source>
        <dbReference type="EMBL" id="CAH2302634.1"/>
    </source>
</evidence>
<organism evidence="1 2">
    <name type="scientific">Pelobates cultripes</name>
    <name type="common">Western spadefoot toad</name>
    <dbReference type="NCBI Taxonomy" id="61616"/>
    <lineage>
        <taxon>Eukaryota</taxon>
        <taxon>Metazoa</taxon>
        <taxon>Chordata</taxon>
        <taxon>Craniata</taxon>
        <taxon>Vertebrata</taxon>
        <taxon>Euteleostomi</taxon>
        <taxon>Amphibia</taxon>
        <taxon>Batrachia</taxon>
        <taxon>Anura</taxon>
        <taxon>Pelobatoidea</taxon>
        <taxon>Pelobatidae</taxon>
        <taxon>Pelobates</taxon>
    </lineage>
</organism>
<name>A0AAD1SJA5_PELCU</name>
<dbReference type="AlphaFoldDB" id="A0AAD1SJA5"/>
<protein>
    <recommendedName>
        <fullName evidence="3">Meiosis-specific coiled-coil domain-containing protein MEIOC</fullName>
    </recommendedName>
</protein>
<reference evidence="1" key="1">
    <citation type="submission" date="2022-03" db="EMBL/GenBank/DDBJ databases">
        <authorList>
            <person name="Alioto T."/>
            <person name="Alioto T."/>
            <person name="Gomez Garrido J."/>
        </authorList>
    </citation>
    <scope>NUCLEOTIDE SEQUENCE</scope>
</reference>
<dbReference type="InterPro" id="IPR027963">
    <property type="entry name" value="MEIOC"/>
</dbReference>
<dbReference type="PANTHER" id="PTHR33861">
    <property type="entry name" value="PROTEIN CBG18333"/>
    <property type="match status" value="1"/>
</dbReference>
<dbReference type="GO" id="GO:0005737">
    <property type="term" value="C:cytoplasm"/>
    <property type="evidence" value="ECO:0007669"/>
    <property type="project" value="TreeGrafter"/>
</dbReference>
<evidence type="ECO:0000313" key="2">
    <source>
        <dbReference type="Proteomes" id="UP001295444"/>
    </source>
</evidence>
<gene>
    <name evidence="1" type="ORF">PECUL_23A052921</name>
</gene>
<sequence length="886" mass="99675">MAIPWTYKTASRLNGLCWNNLDASSKQLDVFNSNVCTPTAFYDPYEIQNIETSAANPTYESSAPTTSSDYSTNSSNASLFNTPWSTHGDEVKQTSSLQIKNKIQDERNEYDSEMDLYGLVSNILEEPEKTHPYLNEGVSPSIVKSVWSLNGNRLCEHQDFQPDLKKPADMTVLPNNFYENISSTETQKMEEFYDGLSVLVQDDQWLYSCITNNASSCNDKSELAFHEYPFDKNGLRFSAALPEASKDNSQKRTDLSQFDRYSTDTDLGQYDFLNSNKTKQGKFSTLNLQDYKKAANGNMLPGLDTNSYSKLFQVAASCPKQDSIMPEQQNYQFQKAMLSDRVYQKDSSFTSDFSTKSDYGPKASTMLEGNIGLAGSQHTLHQQDSQNSDYKPFYFVSSVPGANSVRSPWINGLTENNSSFTYYGNSTVMASSGNLSASNKNSCQNSNYSIGPSSLASADTSFQKYCQGNTAFPVFEYGFNGKENMQRGPCKNVDDRLFNAMAERKFSAFCENMPSYYKSLDSTGKQNMQYCTEKNLESVCKNDINLIENTVNNKCHTQQSGDGIILNSSRLPCSKTGCFSNTLMMGEMQPNKCNQVSSTNYKSHFSHNLGHPVFPIVDCHETYTHEDLGQMYPHVADLIHGESTFSSITPVLSQRPIKSRSMPESEIHIWLENCYEQLRAMEKERKKTESILVKHYPGKKVSSSNNIPIPRLSTNPSRVDRLIVDQLREQARVATLFGKMERFHSSPLSAYISTTLDHHLEAIHIVQAHRKDEITNASNRQRPGASRHQDDRGFFVLASSIKELSRATCNTRTALCCALQMTLLKTQHKDNTRDLEKDHEPAGPPERGELLQCVDRRVDAAPHGPPAQRRIGELEWLPDSSVRHVT</sequence>
<evidence type="ECO:0008006" key="3">
    <source>
        <dbReference type="Google" id="ProtNLM"/>
    </source>
</evidence>
<dbReference type="GO" id="GO:0007144">
    <property type="term" value="P:female meiosis I"/>
    <property type="evidence" value="ECO:0007669"/>
    <property type="project" value="TreeGrafter"/>
</dbReference>
<dbReference type="GO" id="GO:0048255">
    <property type="term" value="P:mRNA stabilization"/>
    <property type="evidence" value="ECO:0007669"/>
    <property type="project" value="TreeGrafter"/>
</dbReference>